<evidence type="ECO:0000259" key="2">
    <source>
        <dbReference type="Pfam" id="PF20469"/>
    </source>
</evidence>
<keyword evidence="3" id="KW-0540">Nuclease</keyword>
<keyword evidence="4" id="KW-1185">Reference proteome</keyword>
<dbReference type="Gene3D" id="3.40.50.300">
    <property type="entry name" value="P-loop containing nucleotide triphosphate hydrolases"/>
    <property type="match status" value="1"/>
</dbReference>
<feature type="domain" description="OLD protein-like TOPRIM" evidence="2">
    <location>
        <begin position="473"/>
        <end position="541"/>
    </location>
</feature>
<evidence type="ECO:0000259" key="1">
    <source>
        <dbReference type="Pfam" id="PF13175"/>
    </source>
</evidence>
<dbReference type="PANTHER" id="PTHR43581">
    <property type="entry name" value="ATP/GTP PHOSPHATASE"/>
    <property type="match status" value="1"/>
</dbReference>
<dbReference type="PANTHER" id="PTHR43581:SF2">
    <property type="entry name" value="EXCINUCLEASE ATPASE SUBUNIT"/>
    <property type="match status" value="1"/>
</dbReference>
<dbReference type="RefSeq" id="WP_206967382.1">
    <property type="nucleotide sequence ID" value="NZ_JAFLVX010000025.1"/>
</dbReference>
<dbReference type="GO" id="GO:0004519">
    <property type="term" value="F:endonuclease activity"/>
    <property type="evidence" value="ECO:0007669"/>
    <property type="project" value="UniProtKB-KW"/>
</dbReference>
<sequence length="616" mass="69827">MKLHKIQIEGYRRHYDTEIMFSNASFLIGENNTGKSSILKSIELLLTDTKTLPDSFFFKFFQDEDISSCDKIILTAEFRGVPDAASEWVGFKGRIFPYTTTTPDGNEVTGNSIFYRKTFVSNSQRTIEMRARKKTIKAEFKNLKKISEFTKKGLKEELLIGSKFENENRESNLSKAKLEEFLDTFENKIDFFDYSNEEEWAQNPGGIAGNVLSKLPKVLYIPAHDGSENLGETKGTFQNILSELFTDVRKESDNYKKAQEYLDKLAAEMNPEDSTTEFGKMMEGLNGVLDGVFAGIGLNAQAELSNADDAIKPKFSVSMTSNIPTSVEMQGTGVIRSTVFALLRYKALRDMEKKSDDRSLIICFEEPELYLHPNAANQMRDTIYALAMTSNNQIVCSTHSPYMIDLSKQTGQVLNYLSASNSSVTTNSFSDIKCELVNNSPFNIQEAFTALQSNERDLVKLILKIDDYLARIFFAKNILIVEGDTEEIVLKETISLMPDEMKKNVLCNWQIVRARGKGTIISLVKYLKAMGITPYVMHDLDNNVAGAKIMNEPIREVLNDDSRLTVLENCIEDILGYEPPSNDKPYKAYQHTQANWQNDYNKINKEWRAVVESIFS</sequence>
<name>A0ABS3HUN8_9ENTE</name>
<dbReference type="EMBL" id="JAFLVX010000025">
    <property type="protein sequence ID" value="MBO0477424.1"/>
    <property type="molecule type" value="Genomic_DNA"/>
</dbReference>
<dbReference type="InterPro" id="IPR027417">
    <property type="entry name" value="P-loop_NTPase"/>
</dbReference>
<comment type="caution">
    <text evidence="3">The sequence shown here is derived from an EMBL/GenBank/DDBJ whole genome shotgun (WGS) entry which is preliminary data.</text>
</comment>
<dbReference type="InterPro" id="IPR034139">
    <property type="entry name" value="TOPRIM_OLD"/>
</dbReference>
<reference evidence="3 4" key="1">
    <citation type="submission" date="2021-03" db="EMBL/GenBank/DDBJ databases">
        <title>Enterococcal diversity collection.</title>
        <authorList>
            <person name="Gilmore M.S."/>
            <person name="Schwartzman J."/>
            <person name="Van Tyne D."/>
            <person name="Martin M."/>
            <person name="Earl A.M."/>
            <person name="Manson A.L."/>
            <person name="Straub T."/>
            <person name="Salamzade R."/>
            <person name="Saavedra J."/>
            <person name="Lebreton F."/>
            <person name="Prichula J."/>
            <person name="Schaufler K."/>
            <person name="Gaca A."/>
            <person name="Sgardioli B."/>
            <person name="Wagenaar J."/>
            <person name="Strong T."/>
        </authorList>
    </citation>
    <scope>NUCLEOTIDE SEQUENCE [LARGE SCALE GENOMIC DNA]</scope>
    <source>
        <strain evidence="3 4">DIV0080</strain>
    </source>
</reference>
<feature type="domain" description="Endonuclease GajA/Old nuclease/RecF-like AAA" evidence="1">
    <location>
        <begin position="1"/>
        <end position="404"/>
    </location>
</feature>
<evidence type="ECO:0000313" key="3">
    <source>
        <dbReference type="EMBL" id="MBO0477424.1"/>
    </source>
</evidence>
<evidence type="ECO:0000313" key="4">
    <source>
        <dbReference type="Proteomes" id="UP000664857"/>
    </source>
</evidence>
<dbReference type="Pfam" id="PF13175">
    <property type="entry name" value="AAA_15"/>
    <property type="match status" value="1"/>
</dbReference>
<accession>A0ABS3HUN8</accession>
<gene>
    <name evidence="3" type="ORF">DOK76_10095</name>
</gene>
<dbReference type="Proteomes" id="UP000664857">
    <property type="component" value="Unassembled WGS sequence"/>
</dbReference>
<dbReference type="CDD" id="cd01026">
    <property type="entry name" value="TOPRIM_OLD"/>
    <property type="match status" value="1"/>
</dbReference>
<dbReference type="InterPro" id="IPR051396">
    <property type="entry name" value="Bact_Antivir_Def_Nuclease"/>
</dbReference>
<protein>
    <submittedName>
        <fullName evidence="3">ATP-dependent endonuclease</fullName>
    </submittedName>
</protein>
<keyword evidence="3" id="KW-0378">Hydrolase</keyword>
<proteinExistence type="predicted"/>
<dbReference type="Pfam" id="PF20469">
    <property type="entry name" value="OLD-like_TOPRIM"/>
    <property type="match status" value="1"/>
</dbReference>
<organism evidence="3 4">
    <name type="scientific">Candidatus Vagococcus giribetii</name>
    <dbReference type="NCBI Taxonomy" id="2230876"/>
    <lineage>
        <taxon>Bacteria</taxon>
        <taxon>Bacillati</taxon>
        <taxon>Bacillota</taxon>
        <taxon>Bacilli</taxon>
        <taxon>Lactobacillales</taxon>
        <taxon>Enterococcaceae</taxon>
        <taxon>Vagococcus</taxon>
    </lineage>
</organism>
<dbReference type="SUPFAM" id="SSF52540">
    <property type="entry name" value="P-loop containing nucleoside triphosphate hydrolases"/>
    <property type="match status" value="1"/>
</dbReference>
<keyword evidence="3" id="KW-0255">Endonuclease</keyword>
<dbReference type="InterPro" id="IPR041685">
    <property type="entry name" value="AAA_GajA/Old/RecF-like"/>
</dbReference>